<dbReference type="OrthoDB" id="5422628at2759"/>
<feature type="region of interest" description="Disordered" evidence="1">
    <location>
        <begin position="832"/>
        <end position="851"/>
    </location>
</feature>
<evidence type="ECO:0000313" key="2">
    <source>
        <dbReference type="EMBL" id="KPA45586.1"/>
    </source>
</evidence>
<name>A0A0M9F4F1_FUSLA</name>
<feature type="compositionally biased region" description="Basic and acidic residues" evidence="1">
    <location>
        <begin position="840"/>
        <end position="851"/>
    </location>
</feature>
<feature type="region of interest" description="Disordered" evidence="1">
    <location>
        <begin position="385"/>
        <end position="408"/>
    </location>
</feature>
<feature type="compositionally biased region" description="Polar residues" evidence="1">
    <location>
        <begin position="1152"/>
        <end position="1167"/>
    </location>
</feature>
<proteinExistence type="predicted"/>
<protein>
    <submittedName>
        <fullName evidence="2">Uncharacterized protein</fullName>
    </submittedName>
</protein>
<feature type="region of interest" description="Disordered" evidence="1">
    <location>
        <begin position="1243"/>
        <end position="1274"/>
    </location>
</feature>
<feature type="region of interest" description="Disordered" evidence="1">
    <location>
        <begin position="1294"/>
        <end position="1394"/>
    </location>
</feature>
<keyword evidence="3" id="KW-1185">Reference proteome</keyword>
<dbReference type="EMBL" id="JXCE01000012">
    <property type="protein sequence ID" value="KPA45586.1"/>
    <property type="molecule type" value="Genomic_DNA"/>
</dbReference>
<feature type="compositionally biased region" description="Basic and acidic residues" evidence="1">
    <location>
        <begin position="1126"/>
        <end position="1143"/>
    </location>
</feature>
<feature type="compositionally biased region" description="Basic and acidic residues" evidence="1">
    <location>
        <begin position="1384"/>
        <end position="1394"/>
    </location>
</feature>
<gene>
    <name evidence="2" type="ORF">FLAG1_01519</name>
</gene>
<feature type="compositionally biased region" description="Basic residues" evidence="1">
    <location>
        <begin position="184"/>
        <end position="193"/>
    </location>
</feature>
<accession>A0A0M9F4F1</accession>
<feature type="compositionally biased region" description="Basic residues" evidence="1">
    <location>
        <begin position="1346"/>
        <end position="1355"/>
    </location>
</feature>
<comment type="caution">
    <text evidence="2">The sequence shown here is derived from an EMBL/GenBank/DDBJ whole genome shotgun (WGS) entry which is preliminary data.</text>
</comment>
<feature type="compositionally biased region" description="Low complexity" evidence="1">
    <location>
        <begin position="174"/>
        <end position="183"/>
    </location>
</feature>
<evidence type="ECO:0000256" key="1">
    <source>
        <dbReference type="SAM" id="MobiDB-lite"/>
    </source>
</evidence>
<organism evidence="2 3">
    <name type="scientific">Fusarium langsethiae</name>
    <dbReference type="NCBI Taxonomy" id="179993"/>
    <lineage>
        <taxon>Eukaryota</taxon>
        <taxon>Fungi</taxon>
        <taxon>Dikarya</taxon>
        <taxon>Ascomycota</taxon>
        <taxon>Pezizomycotina</taxon>
        <taxon>Sordariomycetes</taxon>
        <taxon>Hypocreomycetidae</taxon>
        <taxon>Hypocreales</taxon>
        <taxon>Nectriaceae</taxon>
        <taxon>Fusarium</taxon>
    </lineage>
</organism>
<feature type="region of interest" description="Disordered" evidence="1">
    <location>
        <begin position="1"/>
        <end position="28"/>
    </location>
</feature>
<feature type="region of interest" description="Disordered" evidence="1">
    <location>
        <begin position="1108"/>
        <end position="1169"/>
    </location>
</feature>
<evidence type="ECO:0000313" key="3">
    <source>
        <dbReference type="Proteomes" id="UP000037904"/>
    </source>
</evidence>
<feature type="compositionally biased region" description="Polar residues" evidence="1">
    <location>
        <begin position="7"/>
        <end position="25"/>
    </location>
</feature>
<sequence length="1394" mass="160644">MEESTDNDNNLQTSELSPGYGTSSEFVPAASGRTRIRRRSDRIVKLLETVLISFSLGFEDLPSEAQQAYIRFQQNQDFREFGAALRHLLVEERLDELMPESPAFLHAAAELVGSRYPHLNLKGRLDDLEGRKREVSPKRQSRRSDKPQRRAKKDARRGDETMLGDNNSDRPLNAKLAKTLTTKPRTRRKKGKKGQTLARTRLETRAQSGSPDIPTVNVVSDENTGNDGGRSAPVNTPVLPGFVISTRTGSRNQGGAKSRIEELRSRQSQKTVRFKNRMEPPKPDFHLYPYKGWKVEQPTVLLHLARNFLADEDIDRTLDWTQKFAELSEYFSYLFYNWQGEEWGAELHEVIDMLHTHWVFEQYHYGEPKLNLNFDNVWPKQSKRLPPIPGTDHSSEKSDETDDGDLSERKLPLNKIRPAIDVHYKVPSKTLLKYIDLYTADAPHTWKVPSESVSSTRGLMNLENDIYEECVFSNMSDTCKRLEAAESKLKSEYGKEPFSFDALQAFATLRGTRRAALQQTLSLLNNAENLAVCNVFRTLILPPAKIPEKPDAGIILPTMQVAEVPQKESRDPFGYTLAHRWYMRADQHWGDWAHEHAIKECYSHKLWQKRKEPIMDLPKNFKGPYVHGFLDHEMKKAVSLLKMCEVLRDRLLLQKERTPRGFLTDVAQCLADGLAGKHWEDAGLQFSEEDFVPGSQDLVQIRPEEEDFLRLLGQNSINRKMVNPNIKGSKIGHRSRLFEKRVKDIFYGEGTTDVYRLGFDEFMEELKRDCDGPVKRWRFSEDEAWNEASKLEEKGVIVLHGQTVYRAEADLHPEQLVRWLDTDKDLDAFVQKQDPVSTKEPTENAEASHENDDIETISTVISIPESKSPGEYMFGLPRTEHLRDYEDLAELSSDIGNDTLEQDMRKTKGFYTRLCFRLGRTIRDLRAKQETYRRQLTFDQREQNRDFLDYVVRLWDSDANVRPNNRSKNPKKGDRKRITPEYQDIIKMVEPEAYSTSWDQFSLSKGRPEDLLNREKIRKGIIREAYENKSMIFPSRVDRYTDEDGLTVELPRRHEPVWSFAHPERKAKVPRYWDMNRWPLHLQSESTAERIRSGAFYEGSREKPMFSFAIVTPSDSPIEPTRQKSRREARQEVRHEARRKVGEEVDEDDAVSPSSTQGTDASENNTHIIPGLGEDFVVTYADVAESRRTFTPGPPQYLLGSTPLQKKYIENYIRSGIASVEPPTFTWRQRLGALFGRRIVNDPTALPEVDPRDIPQSKPQSKSSDDEDFKEDMPIVMENDDIDIVMEELVTQQPYNDEQEPPEIPSPMVPSFPHSSEAPGESTPVAVQGGSRLAGQESERQPPRSWSRRRRRRSHHLESRRLSLKIEAPDSEASVDYTEEEMSESSRRALYDSD</sequence>
<feature type="region of interest" description="Disordered" evidence="1">
    <location>
        <begin position="127"/>
        <end position="238"/>
    </location>
</feature>
<dbReference type="Proteomes" id="UP000037904">
    <property type="component" value="Unassembled WGS sequence"/>
</dbReference>
<reference evidence="2 3" key="1">
    <citation type="submission" date="2015-04" db="EMBL/GenBank/DDBJ databases">
        <title>The draft genome sequence of Fusarium langsethiae, a T-2/HT-2 mycotoxin producer.</title>
        <authorList>
            <person name="Lysoe E."/>
            <person name="Divon H.H."/>
            <person name="Terzi V."/>
            <person name="Orru L."/>
            <person name="Lamontanara A."/>
            <person name="Kolseth A.-K."/>
            <person name="Frandsen R.J."/>
            <person name="Nielsen K."/>
            <person name="Thrane U."/>
        </authorList>
    </citation>
    <scope>NUCLEOTIDE SEQUENCE [LARGE SCALE GENOMIC DNA]</scope>
    <source>
        <strain evidence="2 3">Fl201059</strain>
    </source>
</reference>
<feature type="compositionally biased region" description="Basic and acidic residues" evidence="1">
    <location>
        <begin position="127"/>
        <end position="148"/>
    </location>
</feature>